<dbReference type="Proteomes" id="UP001165121">
    <property type="component" value="Unassembled WGS sequence"/>
</dbReference>
<evidence type="ECO:0000313" key="1">
    <source>
        <dbReference type="EMBL" id="GMF58508.1"/>
    </source>
</evidence>
<proteinExistence type="predicted"/>
<dbReference type="OrthoDB" id="122289at2759"/>
<keyword evidence="2" id="KW-1185">Reference proteome</keyword>
<protein>
    <submittedName>
        <fullName evidence="1">Unnamed protein product</fullName>
    </submittedName>
</protein>
<gene>
    <name evidence="1" type="ORF">Pfra01_002514600</name>
</gene>
<accession>A0A9W7D5E1</accession>
<dbReference type="EMBL" id="BSXT01004670">
    <property type="protein sequence ID" value="GMF58508.1"/>
    <property type="molecule type" value="Genomic_DNA"/>
</dbReference>
<comment type="caution">
    <text evidence="1">The sequence shown here is derived from an EMBL/GenBank/DDBJ whole genome shotgun (WGS) entry which is preliminary data.</text>
</comment>
<name>A0A9W7D5E1_9STRA</name>
<dbReference type="AlphaFoldDB" id="A0A9W7D5E1"/>
<evidence type="ECO:0000313" key="2">
    <source>
        <dbReference type="Proteomes" id="UP001165121"/>
    </source>
</evidence>
<reference evidence="1" key="1">
    <citation type="submission" date="2023-04" db="EMBL/GenBank/DDBJ databases">
        <title>Phytophthora fragariaefolia NBRC 109709.</title>
        <authorList>
            <person name="Ichikawa N."/>
            <person name="Sato H."/>
            <person name="Tonouchi N."/>
        </authorList>
    </citation>
    <scope>NUCLEOTIDE SEQUENCE</scope>
    <source>
        <strain evidence="1">NBRC 109709</strain>
    </source>
</reference>
<sequence length="205" mass="20885">MNWLVDAQVPAATNLQLRGVVLAVVEVTERHAEAAAAAEETSTEEVLVAQRVGPTRVAAARASEAVGADAAPATIATPTAETPATAKAGTPSGTLATLLYPCQVEADLVAVCLARGELLSCIHNATCLTQRESCTDGPTSESSAAYHGITAMKLSVFAVAVLAVVSVFSIADATADHPARPAVKTLAEAVEKVRESVVPDGVTLT</sequence>
<organism evidence="1 2">
    <name type="scientific">Phytophthora fragariaefolia</name>
    <dbReference type="NCBI Taxonomy" id="1490495"/>
    <lineage>
        <taxon>Eukaryota</taxon>
        <taxon>Sar</taxon>
        <taxon>Stramenopiles</taxon>
        <taxon>Oomycota</taxon>
        <taxon>Peronosporomycetes</taxon>
        <taxon>Peronosporales</taxon>
        <taxon>Peronosporaceae</taxon>
        <taxon>Phytophthora</taxon>
    </lineage>
</organism>